<reference evidence="1" key="1">
    <citation type="journal article" date="2021" name="Proc. Natl. Acad. Sci. U.S.A.">
        <title>A Catalog of Tens of Thousands of Viruses from Human Metagenomes Reveals Hidden Associations with Chronic Diseases.</title>
        <authorList>
            <person name="Tisza M.J."/>
            <person name="Buck C.B."/>
        </authorList>
    </citation>
    <scope>NUCLEOTIDE SEQUENCE</scope>
    <source>
        <strain evidence="1">Ct96x5</strain>
    </source>
</reference>
<name>A0A8S5PQV7_9CAUD</name>
<accession>A0A8S5PQV7</accession>
<evidence type="ECO:0000313" key="1">
    <source>
        <dbReference type="EMBL" id="DAE09535.1"/>
    </source>
</evidence>
<sequence>MYTILLGEDNELVTSVQERIMQRSKLVDSLHFLVEPIYKEENMAEYECLMEYILPVSREYKSEILSLSEDKYKDMLEYKLPLDTNLTREAGEVQLQLSFAKLEMLADGTGIQHVRKTSVGTLRVLPISAWSDIVPDSALSALDGRIIALQSLTNQLADANAAIADTKADGLIYNEGRLQLKAGKNPIGNTVQITSSDVDLEDGTIRVVEF</sequence>
<organism evidence="1">
    <name type="scientific">Siphoviridae sp. ct96x5</name>
    <dbReference type="NCBI Taxonomy" id="2825367"/>
    <lineage>
        <taxon>Viruses</taxon>
        <taxon>Duplodnaviria</taxon>
        <taxon>Heunggongvirae</taxon>
        <taxon>Uroviricota</taxon>
        <taxon>Caudoviricetes</taxon>
    </lineage>
</organism>
<dbReference type="EMBL" id="BK015488">
    <property type="protein sequence ID" value="DAE09535.1"/>
    <property type="molecule type" value="Genomic_DNA"/>
</dbReference>
<proteinExistence type="predicted"/>
<protein>
    <submittedName>
        <fullName evidence="1">Uncharacterized protein</fullName>
    </submittedName>
</protein>